<feature type="compositionally biased region" description="Low complexity" evidence="4">
    <location>
        <begin position="1040"/>
        <end position="1068"/>
    </location>
</feature>
<reference evidence="6" key="1">
    <citation type="submission" date="2018-07" db="EMBL/GenBank/DDBJ databases">
        <authorList>
            <person name="Quirk P.G."/>
            <person name="Krulwich T.A."/>
        </authorList>
    </citation>
    <scope>NUCLEOTIDE SEQUENCE</scope>
</reference>
<evidence type="ECO:0000256" key="2">
    <source>
        <dbReference type="ARBA" id="ARBA00008081"/>
    </source>
</evidence>
<dbReference type="GO" id="GO:0003713">
    <property type="term" value="F:transcription coactivator activity"/>
    <property type="evidence" value="ECO:0007669"/>
    <property type="project" value="InterPro"/>
</dbReference>
<feature type="compositionally biased region" description="Basic and acidic residues" evidence="4">
    <location>
        <begin position="261"/>
        <end position="273"/>
    </location>
</feature>
<evidence type="ECO:0000256" key="3">
    <source>
        <dbReference type="ARBA" id="ARBA00023242"/>
    </source>
</evidence>
<evidence type="ECO:0000256" key="1">
    <source>
        <dbReference type="ARBA" id="ARBA00004123"/>
    </source>
</evidence>
<feature type="compositionally biased region" description="Low complexity" evidence="4">
    <location>
        <begin position="385"/>
        <end position="396"/>
    </location>
</feature>
<feature type="region of interest" description="Disordered" evidence="4">
    <location>
        <begin position="211"/>
        <end position="273"/>
    </location>
</feature>
<feature type="compositionally biased region" description="Polar residues" evidence="4">
    <location>
        <begin position="780"/>
        <end position="794"/>
    </location>
</feature>
<keyword evidence="3" id="KW-0539">Nucleus</keyword>
<proteinExistence type="inferred from homology"/>
<name>A0A336LQF4_CULSO</name>
<feature type="region of interest" description="Disordered" evidence="4">
    <location>
        <begin position="521"/>
        <end position="585"/>
    </location>
</feature>
<feature type="compositionally biased region" description="Low complexity" evidence="4">
    <location>
        <begin position="38"/>
        <end position="56"/>
    </location>
</feature>
<organism evidence="6">
    <name type="scientific">Culicoides sonorensis</name>
    <name type="common">Biting midge</name>
    <dbReference type="NCBI Taxonomy" id="179676"/>
    <lineage>
        <taxon>Eukaryota</taxon>
        <taxon>Metazoa</taxon>
        <taxon>Ecdysozoa</taxon>
        <taxon>Arthropoda</taxon>
        <taxon>Hexapoda</taxon>
        <taxon>Insecta</taxon>
        <taxon>Pterygota</taxon>
        <taxon>Neoptera</taxon>
        <taxon>Endopterygota</taxon>
        <taxon>Diptera</taxon>
        <taxon>Nematocera</taxon>
        <taxon>Chironomoidea</taxon>
        <taxon>Ceratopogonidae</taxon>
        <taxon>Ceratopogoninae</taxon>
        <taxon>Culicoides</taxon>
        <taxon>Monoculicoides</taxon>
    </lineage>
</organism>
<feature type="compositionally biased region" description="Polar residues" evidence="4">
    <location>
        <begin position="562"/>
        <end position="575"/>
    </location>
</feature>
<feature type="region of interest" description="Disordered" evidence="4">
    <location>
        <begin position="996"/>
        <end position="1068"/>
    </location>
</feature>
<feature type="region of interest" description="Disordered" evidence="4">
    <location>
        <begin position="113"/>
        <end position="169"/>
    </location>
</feature>
<protein>
    <submittedName>
        <fullName evidence="6">CSON000975 protein</fullName>
    </submittedName>
</protein>
<dbReference type="InterPro" id="IPR046370">
    <property type="entry name" value="MAML_N_sf"/>
</dbReference>
<feature type="compositionally biased region" description="Low complexity" evidence="4">
    <location>
        <begin position="468"/>
        <end position="479"/>
    </location>
</feature>
<feature type="compositionally biased region" description="Polar residues" evidence="4">
    <location>
        <begin position="759"/>
        <end position="771"/>
    </location>
</feature>
<dbReference type="AlphaFoldDB" id="A0A336LQF4"/>
<feature type="compositionally biased region" description="Low complexity" evidence="4">
    <location>
        <begin position="576"/>
        <end position="585"/>
    </location>
</feature>
<accession>A0A336LQF4</accession>
<dbReference type="EMBL" id="UFQT01000115">
    <property type="protein sequence ID" value="SSX20284.1"/>
    <property type="molecule type" value="Genomic_DNA"/>
</dbReference>
<comment type="similarity">
    <text evidence="2">Belongs to the mastermind family.</text>
</comment>
<dbReference type="GO" id="GO:0045944">
    <property type="term" value="P:positive regulation of transcription by RNA polymerase II"/>
    <property type="evidence" value="ECO:0007669"/>
    <property type="project" value="InterPro"/>
</dbReference>
<dbReference type="VEuPathDB" id="VectorBase:CSON000975"/>
<feature type="region of interest" description="Disordered" evidence="4">
    <location>
        <begin position="642"/>
        <end position="800"/>
    </location>
</feature>
<dbReference type="Pfam" id="PF09596">
    <property type="entry name" value="MamL-1"/>
    <property type="match status" value="1"/>
</dbReference>
<feature type="region of interest" description="Disordered" evidence="4">
    <location>
        <begin position="38"/>
        <end position="61"/>
    </location>
</feature>
<feature type="compositionally biased region" description="Polar residues" evidence="4">
    <location>
        <begin position="440"/>
        <end position="467"/>
    </location>
</feature>
<dbReference type="GO" id="GO:0007219">
    <property type="term" value="P:Notch signaling pathway"/>
    <property type="evidence" value="ECO:0007669"/>
    <property type="project" value="InterPro"/>
</dbReference>
<dbReference type="Gene3D" id="6.10.250.970">
    <property type="match status" value="1"/>
</dbReference>
<evidence type="ECO:0000256" key="4">
    <source>
        <dbReference type="SAM" id="MobiDB-lite"/>
    </source>
</evidence>
<feature type="compositionally biased region" description="Low complexity" evidence="4">
    <location>
        <begin position="642"/>
        <end position="711"/>
    </location>
</feature>
<feature type="compositionally biased region" description="Polar residues" evidence="4">
    <location>
        <begin position="359"/>
        <end position="384"/>
    </location>
</feature>
<feature type="compositionally biased region" description="Basic and acidic residues" evidence="4">
    <location>
        <begin position="113"/>
        <end position="124"/>
    </location>
</feature>
<feature type="region of interest" description="Disordered" evidence="4">
    <location>
        <begin position="440"/>
        <end position="479"/>
    </location>
</feature>
<feature type="region of interest" description="Disordered" evidence="4">
    <location>
        <begin position="359"/>
        <end position="414"/>
    </location>
</feature>
<evidence type="ECO:0000259" key="5">
    <source>
        <dbReference type="SMART" id="SM01275"/>
    </source>
</evidence>
<feature type="compositionally biased region" description="Low complexity" evidence="4">
    <location>
        <begin position="996"/>
        <end position="1020"/>
    </location>
</feature>
<feature type="compositionally biased region" description="Polar residues" evidence="4">
    <location>
        <begin position="126"/>
        <end position="139"/>
    </location>
</feature>
<feature type="compositionally biased region" description="Polar residues" evidence="4">
    <location>
        <begin position="1021"/>
        <end position="1039"/>
    </location>
</feature>
<feature type="domain" description="Neurogenic mastermind-like N-terminal" evidence="5">
    <location>
        <begin position="58"/>
        <end position="117"/>
    </location>
</feature>
<evidence type="ECO:0000313" key="6">
    <source>
        <dbReference type="EMBL" id="SSX20284.1"/>
    </source>
</evidence>
<comment type="subcellular location">
    <subcellularLocation>
        <location evidence="1">Nucleus</location>
    </subcellularLocation>
</comment>
<feature type="compositionally biased region" description="Low complexity" evidence="4">
    <location>
        <begin position="215"/>
        <end position="246"/>
    </location>
</feature>
<dbReference type="SMART" id="SM01275">
    <property type="entry name" value="MamL-1"/>
    <property type="match status" value="1"/>
</dbReference>
<feature type="compositionally biased region" description="Low complexity" evidence="4">
    <location>
        <begin position="731"/>
        <end position="758"/>
    </location>
</feature>
<feature type="compositionally biased region" description="Polar residues" evidence="4">
    <location>
        <begin position="712"/>
        <end position="730"/>
    </location>
</feature>
<dbReference type="InterPro" id="IPR019082">
    <property type="entry name" value="Mastermind-like_N"/>
</dbReference>
<gene>
    <name evidence="6" type="primary">CSON000975</name>
</gene>
<dbReference type="GO" id="GO:0016607">
    <property type="term" value="C:nuclear speck"/>
    <property type="evidence" value="ECO:0007669"/>
    <property type="project" value="InterPro"/>
</dbReference>
<sequence length="1192" mass="131832">MDATGGLPVFSNAANAGNHLNNHLHMQQQQQLIHHQINQQHHQQQQQQQQQQQEQLTPKRQAVVDRLRRRIETYRRRQTDCTPRFEQTFTGVCEQQSIETNVLQKRYLESKAKRQAKKTDKKQTDNSTLASNLQSSVHVKQNFLKRPVEDHDSGADSFEPPLKLQHNGSENLTKFSVEIVQQLEFTTSAANSQPQQISTNVTVKALTNASVKSDGSNNQQQQQQSGGNNQSGNNSSNNNQNTANNQQHHHHQQSNATQSPHMHDLGDIGFKQEPDDFADLEQCAAALEKDVAANGHFPGLSDLIGDDTVEENDTFKELISDLSDFHPELLLNFEEKPKVEVKLEDAHLRHNNMKGDVTSQHQLDNLGLKNSGSPMTQYSMHPQFNNGTDANNSTNNPLNKQRGPYNPNGSLNELSPAAQTLKHMAEQHQVKNAMNMQGYARQTGNMPSQGHPVQNNTRFNEQFNQPFNPGNEYLNNPNTNPNAAFHKNNVQPFPGADMIKQEMMGYTSPNDFDLKRLSQMPNQKIGPGAYAPKPGNQQYSPYGSPGGIANHGSPGGNFMPNRGNTQSNTGASPRPNQNNQGANNQSSMTLNMKQTQQLNISQQGPGGHGIQVSAGQHLHLSSDLKNGGVSVAAQQGMFFNQQQQQQQQQANNQNQAQPNASQQQQQQQQNQQANTQQNNNAGVNNGGNSHNNSNNSQQNHQNSNPNGGQSNETFSVSQSQSINFGSQSLRQQRPNQHNNTQQQQQQQQQQGNNSVINQGNMSGGNISTNEGMTVGGGLGSQMNPNVMSNGQNPGMTGMQNPTMGQMNGGMMGQNTSNMMGSQTNGMGMNNMCMGNMRPNAGMMGANNTGMTPNGMQQSNMSQHEQMKFIQQQRLMQMQQRMMTANNRGPPPEYKAPVQGMMNQAQMMAQHQGGGRFPTAAAMRRMNQQPIPPSGPMMRSQHPMYMQQRSMNVSAGGYAGGQRPPNVQVGQEGMPMGAQANQEWRQLLMQQQQNMSFNNNAGNMRPNNFNQPGQNFQMQGQTNVGPGNNGSASAMQMNTHLQQQLLRSQHQQQNQNAQNQQQQQQPNALMAQQNPALNQQLQNQMQQQQQMMNQMNVMNATHMTQTQTLAIQQQQQQSMVNGQFVASQTQQQTQQTMITSNSGTGTGNATNNSNNVISSSDFNLDFLDSSGTFEAQDLLNSLDNDNFNLQDIL</sequence>